<sequence>MVFLRSVHSGPESVRSSFCGPSHLEDSAFALSVDEPLGGPVVIRVTGDIDQSAVSVFGECVAEAIVCGRSLVVDLLDVDYVHPAGVSVLEAAAARLSSHRCRAMVVCTAGLQRQLRSECAWLRVEYFDTVAAAVCAAVEAGRAREYSKADPQSGETESNDAGT</sequence>
<evidence type="ECO:0000259" key="1">
    <source>
        <dbReference type="PROSITE" id="PS50801"/>
    </source>
</evidence>
<evidence type="ECO:0000313" key="3">
    <source>
        <dbReference type="Proteomes" id="UP001185899"/>
    </source>
</evidence>
<gene>
    <name evidence="2" type="ORF">R3P95_05925</name>
</gene>
<comment type="caution">
    <text evidence="2">The sequence shown here is derived from an EMBL/GenBank/DDBJ whole genome shotgun (WGS) entry which is preliminary data.</text>
</comment>
<proteinExistence type="predicted"/>
<name>A0ABU4AV09_9NOCA</name>
<dbReference type="RefSeq" id="WP_300515619.1">
    <property type="nucleotide sequence ID" value="NZ_JAWLKE010000002.1"/>
</dbReference>
<dbReference type="Pfam" id="PF01740">
    <property type="entry name" value="STAS"/>
    <property type="match status" value="1"/>
</dbReference>
<protein>
    <submittedName>
        <fullName evidence="2">STAS domain-containing protein</fullName>
    </submittedName>
</protein>
<dbReference type="InterPro" id="IPR002645">
    <property type="entry name" value="STAS_dom"/>
</dbReference>
<reference evidence="2 3" key="1">
    <citation type="submission" date="2023-10" db="EMBL/GenBank/DDBJ databases">
        <title>Development of a sustainable strategy for remediation of hydrocarbon-contaminated territories based on the waste exchange concept.</title>
        <authorList>
            <person name="Krivoruchko A."/>
        </authorList>
    </citation>
    <scope>NUCLEOTIDE SEQUENCE [LARGE SCALE GENOMIC DNA]</scope>
    <source>
        <strain evidence="2 3">IEGM 1322</strain>
    </source>
</reference>
<organism evidence="2 3">
    <name type="scientific">Rhodococcus cercidiphylli</name>
    <dbReference type="NCBI Taxonomy" id="489916"/>
    <lineage>
        <taxon>Bacteria</taxon>
        <taxon>Bacillati</taxon>
        <taxon>Actinomycetota</taxon>
        <taxon>Actinomycetes</taxon>
        <taxon>Mycobacteriales</taxon>
        <taxon>Nocardiaceae</taxon>
        <taxon>Rhodococcus</taxon>
    </lineage>
</organism>
<dbReference type="InterPro" id="IPR036513">
    <property type="entry name" value="STAS_dom_sf"/>
</dbReference>
<accession>A0ABU4AV09</accession>
<dbReference type="PROSITE" id="PS50801">
    <property type="entry name" value="STAS"/>
    <property type="match status" value="1"/>
</dbReference>
<evidence type="ECO:0000313" key="2">
    <source>
        <dbReference type="EMBL" id="MDV6230081.1"/>
    </source>
</evidence>
<feature type="domain" description="STAS" evidence="1">
    <location>
        <begin position="39"/>
        <end position="116"/>
    </location>
</feature>
<dbReference type="Gene3D" id="3.30.750.24">
    <property type="entry name" value="STAS domain"/>
    <property type="match status" value="1"/>
</dbReference>
<dbReference type="EMBL" id="JAWLKE010000002">
    <property type="protein sequence ID" value="MDV6230081.1"/>
    <property type="molecule type" value="Genomic_DNA"/>
</dbReference>
<dbReference type="Proteomes" id="UP001185899">
    <property type="component" value="Unassembled WGS sequence"/>
</dbReference>
<dbReference type="SUPFAM" id="SSF52091">
    <property type="entry name" value="SpoIIaa-like"/>
    <property type="match status" value="1"/>
</dbReference>
<keyword evidence="3" id="KW-1185">Reference proteome</keyword>
<dbReference type="CDD" id="cd07043">
    <property type="entry name" value="STAS_anti-anti-sigma_factors"/>
    <property type="match status" value="1"/>
</dbReference>